<evidence type="ECO:0000313" key="12">
    <source>
        <dbReference type="Proteomes" id="UP000537130"/>
    </source>
</evidence>
<dbReference type="EMBL" id="JACHWY010000001">
    <property type="protein sequence ID" value="MBB3047084.1"/>
    <property type="molecule type" value="Genomic_DNA"/>
</dbReference>
<name>A0A7W4W556_9GAMM</name>
<organism evidence="11 12">
    <name type="scientific">Litorivivens lipolytica</name>
    <dbReference type="NCBI Taxonomy" id="1524264"/>
    <lineage>
        <taxon>Bacteria</taxon>
        <taxon>Pseudomonadati</taxon>
        <taxon>Pseudomonadota</taxon>
        <taxon>Gammaproteobacteria</taxon>
        <taxon>Litorivivens</taxon>
    </lineage>
</organism>
<comment type="similarity">
    <text evidence="8">Belongs to the FtsL family.</text>
</comment>
<evidence type="ECO:0000256" key="1">
    <source>
        <dbReference type="ARBA" id="ARBA00004401"/>
    </source>
</evidence>
<evidence type="ECO:0000256" key="4">
    <source>
        <dbReference type="ARBA" id="ARBA00022692"/>
    </source>
</evidence>
<comment type="caution">
    <text evidence="11">The sequence shown here is derived from an EMBL/GenBank/DDBJ whole genome shotgun (WGS) entry which is preliminary data.</text>
</comment>
<keyword evidence="10" id="KW-0732">Signal</keyword>
<comment type="function">
    <text evidence="8">Essential cell division protein. May link together the upstream cell division proteins, which are predominantly cytoplasmic, with the downstream cell division proteins, which are predominantly periplasmic.</text>
</comment>
<evidence type="ECO:0000256" key="5">
    <source>
        <dbReference type="ARBA" id="ARBA00022989"/>
    </source>
</evidence>
<evidence type="ECO:0000256" key="9">
    <source>
        <dbReference type="NCBIfam" id="TIGR02209"/>
    </source>
</evidence>
<dbReference type="GO" id="GO:0032153">
    <property type="term" value="C:cell division site"/>
    <property type="evidence" value="ECO:0007669"/>
    <property type="project" value="UniProtKB-UniRule"/>
</dbReference>
<evidence type="ECO:0000313" key="11">
    <source>
        <dbReference type="EMBL" id="MBB3047084.1"/>
    </source>
</evidence>
<dbReference type="GO" id="GO:0043093">
    <property type="term" value="P:FtsZ-dependent cytokinesis"/>
    <property type="evidence" value="ECO:0007669"/>
    <property type="project" value="UniProtKB-UniRule"/>
</dbReference>
<keyword evidence="2 8" id="KW-1003">Cell membrane</keyword>
<dbReference type="HAMAP" id="MF_00910">
    <property type="entry name" value="FtsL"/>
    <property type="match status" value="1"/>
</dbReference>
<keyword evidence="5 8" id="KW-1133">Transmembrane helix</keyword>
<evidence type="ECO:0000256" key="3">
    <source>
        <dbReference type="ARBA" id="ARBA00022618"/>
    </source>
</evidence>
<keyword evidence="6 8" id="KW-0472">Membrane</keyword>
<keyword evidence="4 8" id="KW-0812">Transmembrane</keyword>
<accession>A0A7W4W556</accession>
<keyword evidence="12" id="KW-1185">Reference proteome</keyword>
<dbReference type="AlphaFoldDB" id="A0A7W4W556"/>
<evidence type="ECO:0000256" key="8">
    <source>
        <dbReference type="HAMAP-Rule" id="MF_00910"/>
    </source>
</evidence>
<proteinExistence type="inferred from homology"/>
<dbReference type="Proteomes" id="UP000537130">
    <property type="component" value="Unassembled WGS sequence"/>
</dbReference>
<evidence type="ECO:0000256" key="2">
    <source>
        <dbReference type="ARBA" id="ARBA00022475"/>
    </source>
</evidence>
<comment type="subcellular location">
    <subcellularLocation>
        <location evidence="8">Cell inner membrane</location>
        <topology evidence="8">Single-pass type II membrane protein</topology>
    </subcellularLocation>
    <subcellularLocation>
        <location evidence="1">Cell membrane</location>
        <topology evidence="1">Single-pass type II membrane protein</topology>
    </subcellularLocation>
    <text evidence="8">Localizes to the division septum where it forms a ring structure.</text>
</comment>
<dbReference type="Pfam" id="PF04999">
    <property type="entry name" value="FtsL"/>
    <property type="match status" value="1"/>
</dbReference>
<evidence type="ECO:0000256" key="7">
    <source>
        <dbReference type="ARBA" id="ARBA00023306"/>
    </source>
</evidence>
<dbReference type="PANTHER" id="PTHR37479:SF1">
    <property type="entry name" value="CELL DIVISION PROTEIN FTSL"/>
    <property type="match status" value="1"/>
</dbReference>
<keyword evidence="3 8" id="KW-0132">Cell division</keyword>
<dbReference type="PANTHER" id="PTHR37479">
    <property type="entry name" value="CELL DIVISION PROTEIN FTSL"/>
    <property type="match status" value="1"/>
</dbReference>
<feature type="signal peptide" evidence="10">
    <location>
        <begin position="1"/>
        <end position="19"/>
    </location>
</feature>
<evidence type="ECO:0000256" key="6">
    <source>
        <dbReference type="ARBA" id="ARBA00023136"/>
    </source>
</evidence>
<dbReference type="RefSeq" id="WP_183409726.1">
    <property type="nucleotide sequence ID" value="NZ_JACHWY010000001.1"/>
</dbReference>
<reference evidence="11 12" key="1">
    <citation type="submission" date="2020-08" db="EMBL/GenBank/DDBJ databases">
        <title>Genomic Encyclopedia of Type Strains, Phase III (KMG-III): the genomes of soil and plant-associated and newly described type strains.</title>
        <authorList>
            <person name="Whitman W."/>
        </authorList>
    </citation>
    <scope>NUCLEOTIDE SEQUENCE [LARGE SCALE GENOMIC DNA]</scope>
    <source>
        <strain evidence="11 12">CECT 8654</strain>
    </source>
</reference>
<gene>
    <name evidence="8" type="primary">ftsL</name>
    <name evidence="11" type="ORF">FHR99_001320</name>
</gene>
<feature type="chain" id="PRO_5030592614" description="Cell division protein FtsL" evidence="10">
    <location>
        <begin position="20"/>
        <end position="95"/>
    </location>
</feature>
<evidence type="ECO:0000256" key="10">
    <source>
        <dbReference type="SAM" id="SignalP"/>
    </source>
</evidence>
<protein>
    <recommendedName>
        <fullName evidence="8 9">Cell division protein FtsL</fullName>
    </recommendedName>
</protein>
<keyword evidence="8" id="KW-0997">Cell inner membrane</keyword>
<sequence>MTGRTVTIALLVGAIVASAAAVIDSSHDSRRLFNEWQGLQKQAYRLNEDWGRLLLERSTWAAHDRVEQLAADRLMMVVPENEALQLVRVDGQTGH</sequence>
<keyword evidence="7 8" id="KW-0131">Cell cycle</keyword>
<dbReference type="GO" id="GO:0005886">
    <property type="term" value="C:plasma membrane"/>
    <property type="evidence" value="ECO:0007669"/>
    <property type="project" value="UniProtKB-SubCell"/>
</dbReference>
<dbReference type="InterPro" id="IPR011922">
    <property type="entry name" value="Cell_div_FtsL"/>
</dbReference>
<comment type="subunit">
    <text evidence="8">Part of a complex composed of FtsB, FtsL and FtsQ.</text>
</comment>
<dbReference type="NCBIfam" id="TIGR02209">
    <property type="entry name" value="ftsL_broad"/>
    <property type="match status" value="1"/>
</dbReference>